<feature type="transmembrane region" description="Helical" evidence="7">
    <location>
        <begin position="40"/>
        <end position="59"/>
    </location>
</feature>
<keyword evidence="6 7" id="KW-0131">Cell cycle</keyword>
<dbReference type="Pfam" id="PF06781">
    <property type="entry name" value="CrgA"/>
    <property type="match status" value="1"/>
</dbReference>
<organism evidence="9 10">
    <name type="scientific">Propioniciclava soli</name>
    <dbReference type="NCBI Taxonomy" id="2775081"/>
    <lineage>
        <taxon>Bacteria</taxon>
        <taxon>Bacillati</taxon>
        <taxon>Actinomycetota</taxon>
        <taxon>Actinomycetes</taxon>
        <taxon>Propionibacteriales</taxon>
        <taxon>Propionibacteriaceae</taxon>
        <taxon>Propioniciclava</taxon>
    </lineage>
</organism>
<evidence type="ECO:0000256" key="6">
    <source>
        <dbReference type="ARBA" id="ARBA00023306"/>
    </source>
</evidence>
<protein>
    <recommendedName>
        <fullName evidence="7">Cell division protein CrgA</fullName>
    </recommendedName>
</protein>
<dbReference type="EMBL" id="CP115965">
    <property type="protein sequence ID" value="WZW98095.1"/>
    <property type="molecule type" value="Genomic_DNA"/>
</dbReference>
<keyword evidence="1 7" id="KW-1003">Cell membrane</keyword>
<proteinExistence type="inferred from homology"/>
<evidence type="ECO:0000313" key="10">
    <source>
        <dbReference type="Proteomes" id="UP001434337"/>
    </source>
</evidence>
<comment type="function">
    <text evidence="7">Involved in cell division.</text>
</comment>
<dbReference type="HAMAP" id="MF_00631">
    <property type="entry name" value="CrgA"/>
    <property type="match status" value="1"/>
</dbReference>
<keyword evidence="4 7" id="KW-1133">Transmembrane helix</keyword>
<dbReference type="Proteomes" id="UP001434337">
    <property type="component" value="Chromosome"/>
</dbReference>
<comment type="subcellular location">
    <subcellularLocation>
        <location evidence="7">Cell membrane</location>
        <topology evidence="7">Multi-pass membrane protein</topology>
    </subcellularLocation>
</comment>
<name>A0ABZ3C5M6_9ACTN</name>
<feature type="region of interest" description="Disordered" evidence="8">
    <location>
        <begin position="1"/>
        <end position="32"/>
    </location>
</feature>
<evidence type="ECO:0000256" key="8">
    <source>
        <dbReference type="SAM" id="MobiDB-lite"/>
    </source>
</evidence>
<dbReference type="RefSeq" id="WP_232547370.1">
    <property type="nucleotide sequence ID" value="NZ_CP115965.1"/>
</dbReference>
<evidence type="ECO:0000256" key="5">
    <source>
        <dbReference type="ARBA" id="ARBA00023136"/>
    </source>
</evidence>
<comment type="similarity">
    <text evidence="7">Belongs to the CrgA family.</text>
</comment>
<feature type="transmembrane region" description="Helical" evidence="7">
    <location>
        <begin position="79"/>
        <end position="98"/>
    </location>
</feature>
<keyword evidence="2 7" id="KW-0132">Cell division</keyword>
<gene>
    <name evidence="7" type="primary">crgA</name>
    <name evidence="9" type="ORF">PCC79_14545</name>
</gene>
<evidence type="ECO:0000256" key="2">
    <source>
        <dbReference type="ARBA" id="ARBA00022618"/>
    </source>
</evidence>
<dbReference type="GO" id="GO:0051301">
    <property type="term" value="P:cell division"/>
    <property type="evidence" value="ECO:0007669"/>
    <property type="project" value="UniProtKB-KW"/>
</dbReference>
<evidence type="ECO:0000313" key="9">
    <source>
        <dbReference type="EMBL" id="WZW98095.1"/>
    </source>
</evidence>
<evidence type="ECO:0000256" key="3">
    <source>
        <dbReference type="ARBA" id="ARBA00022692"/>
    </source>
</evidence>
<sequence>MPESKGREQAELKKKSARKASVNAVRAENRKKQTLSNRRGWVVPTFLTLLLVGVLWLVVYYVTTSTGITVPGMTALGNWNMLIGMGLMAASFAVATQWK</sequence>
<dbReference type="InterPro" id="IPR009619">
    <property type="entry name" value="CrgA"/>
</dbReference>
<keyword evidence="5 7" id="KW-0472">Membrane</keyword>
<keyword evidence="3 7" id="KW-0812">Transmembrane</keyword>
<keyword evidence="10" id="KW-1185">Reference proteome</keyword>
<evidence type="ECO:0000256" key="1">
    <source>
        <dbReference type="ARBA" id="ARBA00022475"/>
    </source>
</evidence>
<evidence type="ECO:0000256" key="4">
    <source>
        <dbReference type="ARBA" id="ARBA00022989"/>
    </source>
</evidence>
<evidence type="ECO:0000256" key="7">
    <source>
        <dbReference type="HAMAP-Rule" id="MF_00631"/>
    </source>
</evidence>
<reference evidence="9 10" key="1">
    <citation type="journal article" date="2023" name="Environ Microbiome">
        <title>A coral-associated actinobacterium mitigates coral bleaching under heat stress.</title>
        <authorList>
            <person name="Li J."/>
            <person name="Zou Y."/>
            <person name="Li Q."/>
            <person name="Zhang J."/>
            <person name="Bourne D.G."/>
            <person name="Lyu Y."/>
            <person name="Liu C."/>
            <person name="Zhang S."/>
        </authorList>
    </citation>
    <scope>NUCLEOTIDE SEQUENCE [LARGE SCALE GENOMIC DNA]</scope>
    <source>
        <strain evidence="9 10">SCSIO 13291</strain>
    </source>
</reference>
<accession>A0ABZ3C5M6</accession>
<feature type="compositionally biased region" description="Basic and acidic residues" evidence="8">
    <location>
        <begin position="1"/>
        <end position="14"/>
    </location>
</feature>